<keyword evidence="2" id="KW-0732">Signal</keyword>
<protein>
    <recommendedName>
        <fullName evidence="5">DUF2680 domain-containing protein</fullName>
    </recommendedName>
</protein>
<comment type="caution">
    <text evidence="3">The sequence shown here is derived from an EMBL/GenBank/DDBJ whole genome shotgun (WGS) entry which is preliminary data.</text>
</comment>
<feature type="region of interest" description="Disordered" evidence="1">
    <location>
        <begin position="28"/>
        <end position="60"/>
    </location>
</feature>
<accession>A0A292YRS8</accession>
<dbReference type="Proteomes" id="UP000217785">
    <property type="component" value="Unassembled WGS sequence"/>
</dbReference>
<reference evidence="4" key="1">
    <citation type="submission" date="2017-07" db="EMBL/GenBank/DDBJ databases">
        <title>Draft genome sequence of Effusibacillus lacus strain skLN1.</title>
        <authorList>
            <person name="Watanabe M."/>
            <person name="Kojima H."/>
            <person name="Fukui M."/>
        </authorList>
    </citation>
    <scope>NUCLEOTIDE SEQUENCE [LARGE SCALE GENOMIC DNA]</scope>
    <source>
        <strain evidence="4">skLN1</strain>
    </source>
</reference>
<proteinExistence type="predicted"/>
<evidence type="ECO:0000313" key="4">
    <source>
        <dbReference type="Proteomes" id="UP000217785"/>
    </source>
</evidence>
<gene>
    <name evidence="3" type="ORF">EFBL_3311</name>
</gene>
<feature type="compositionally biased region" description="Basic and acidic residues" evidence="1">
    <location>
        <begin position="36"/>
        <end position="47"/>
    </location>
</feature>
<feature type="chain" id="PRO_5012290635" description="DUF2680 domain-containing protein" evidence="2">
    <location>
        <begin position="27"/>
        <end position="175"/>
    </location>
</feature>
<dbReference type="AlphaFoldDB" id="A0A292YRS8"/>
<sequence length="175" mass="19256">MKKKSFGLLLAGAMTVGVLGGVQAFAANDTTGNSSVEDKTQTLERQGKHSWGHHGKQSQEQLVQEAQELGIATDGKDTRTLRKEVMEAKIKKEAQELGIAADGKELRDLAKEVHDTKVLNAAKELGISTENKSTKEIRKEIFENYPDKAKELFSRKGFPGGFGFDSHHKHRGPSR</sequence>
<dbReference type="EMBL" id="BDUF01000106">
    <property type="protein sequence ID" value="GAX91621.1"/>
    <property type="molecule type" value="Genomic_DNA"/>
</dbReference>
<evidence type="ECO:0000256" key="2">
    <source>
        <dbReference type="SAM" id="SignalP"/>
    </source>
</evidence>
<name>A0A292YRS8_9BACL</name>
<organism evidence="3 4">
    <name type="scientific">Effusibacillus lacus</name>
    <dbReference type="NCBI Taxonomy" id="1348429"/>
    <lineage>
        <taxon>Bacteria</taxon>
        <taxon>Bacillati</taxon>
        <taxon>Bacillota</taxon>
        <taxon>Bacilli</taxon>
        <taxon>Bacillales</taxon>
        <taxon>Alicyclobacillaceae</taxon>
        <taxon>Effusibacillus</taxon>
    </lineage>
</organism>
<evidence type="ECO:0000313" key="3">
    <source>
        <dbReference type="EMBL" id="GAX91621.1"/>
    </source>
</evidence>
<evidence type="ECO:0008006" key="5">
    <source>
        <dbReference type="Google" id="ProtNLM"/>
    </source>
</evidence>
<feature type="signal peptide" evidence="2">
    <location>
        <begin position="1"/>
        <end position="26"/>
    </location>
</feature>
<keyword evidence="4" id="KW-1185">Reference proteome</keyword>
<dbReference type="RefSeq" id="WP_096183603.1">
    <property type="nucleotide sequence ID" value="NZ_BDUF01000106.1"/>
</dbReference>
<dbReference type="OrthoDB" id="2888727at2"/>
<evidence type="ECO:0000256" key="1">
    <source>
        <dbReference type="SAM" id="MobiDB-lite"/>
    </source>
</evidence>